<evidence type="ECO:0000313" key="2">
    <source>
        <dbReference type="Proteomes" id="UP000275368"/>
    </source>
</evidence>
<dbReference type="RefSeq" id="WP_125663268.1">
    <property type="nucleotide sequence ID" value="NZ_AP019308.1"/>
</dbReference>
<protein>
    <submittedName>
        <fullName evidence="1">Uncharacterized protein</fullName>
    </submittedName>
</protein>
<dbReference type="GO" id="GO:0050135">
    <property type="term" value="F:NADP+ nucleosidase activity"/>
    <property type="evidence" value="ECO:0007669"/>
    <property type="project" value="InterPro"/>
</dbReference>
<dbReference type="KEGG" id="pbk:Back11_49590"/>
<dbReference type="EMBL" id="AP019308">
    <property type="protein sequence ID" value="BBH23614.1"/>
    <property type="molecule type" value="Genomic_DNA"/>
</dbReference>
<keyword evidence="2" id="KW-1185">Reference proteome</keyword>
<accession>A0A3G9JL27</accession>
<dbReference type="Proteomes" id="UP000275368">
    <property type="component" value="Chromosome"/>
</dbReference>
<sequence>MATNNRKPNVFIGCSREAIDYARAVSAQLEYVAQVNPWYAGTFGANDYTMEALETELDVNDFGIFVFAADDVALIRKKPVFITRDNTVFEMGLFWGRLGRRRVFCIIPRDLPERDDLIQGTNVSEFHLLSDLAGLTLLSYGQRTDGKFSAAVDTACGEIMKAIKQEKLFQDPKRLLAEKQAVIDRKQSILRFFWEYIRNVSVTDQMERYTAFSEAIRNSLLPPHDFITTGAAIWKKIDEENISQVGGNVGRGRTFKLSENQGKADGDQKIYVVDAFNTGEFEFFLRRGIEEIYILCYPLDKEHVLSVHISGNRVLSDAHFEEIIGINAELLVTIKALVGGDSK</sequence>
<organism evidence="1 2">
    <name type="scientific">Paenibacillus baekrokdamisoli</name>
    <dbReference type="NCBI Taxonomy" id="1712516"/>
    <lineage>
        <taxon>Bacteria</taxon>
        <taxon>Bacillati</taxon>
        <taxon>Bacillota</taxon>
        <taxon>Bacilli</taxon>
        <taxon>Bacillales</taxon>
        <taxon>Paenibacillaceae</taxon>
        <taxon>Paenibacillus</taxon>
    </lineage>
</organism>
<name>A0A3G9JL27_9BACL</name>
<proteinExistence type="predicted"/>
<reference evidence="1 2" key="1">
    <citation type="submission" date="2018-11" db="EMBL/GenBank/DDBJ databases">
        <title>Complete genome sequence of Paenibacillus baekrokdamisoli strain KCTC 33723.</title>
        <authorList>
            <person name="Kang S.W."/>
            <person name="Lee K.C."/>
            <person name="Kim K.K."/>
            <person name="Kim J.S."/>
            <person name="Kim D.S."/>
            <person name="Ko S.H."/>
            <person name="Yang S.H."/>
            <person name="Lee J.S."/>
        </authorList>
    </citation>
    <scope>NUCLEOTIDE SEQUENCE [LARGE SCALE GENOMIC DNA]</scope>
    <source>
        <strain evidence="1 2">KCTC 33723</strain>
    </source>
</reference>
<dbReference type="OrthoDB" id="5497289at2"/>
<dbReference type="InterPro" id="IPR019302">
    <property type="entry name" value="CAP12/PCTIR_TIR_dom"/>
</dbReference>
<gene>
    <name evidence="1" type="ORF">Back11_49590</name>
</gene>
<evidence type="ECO:0000313" key="1">
    <source>
        <dbReference type="EMBL" id="BBH23614.1"/>
    </source>
</evidence>
<dbReference type="AlphaFoldDB" id="A0A3G9JL27"/>
<dbReference type="Pfam" id="PF10137">
    <property type="entry name" value="CAP12-PCTIR_TIR"/>
    <property type="match status" value="1"/>
</dbReference>